<evidence type="ECO:0000256" key="2">
    <source>
        <dbReference type="ARBA" id="ARBA00022475"/>
    </source>
</evidence>
<evidence type="ECO:0000256" key="5">
    <source>
        <dbReference type="ARBA" id="ARBA00022750"/>
    </source>
</evidence>
<name>A0A432WCX4_9GAMM</name>
<comment type="function">
    <text evidence="9 10">This protein specifically catalyzes the removal of signal peptides from prolipoproteins.</text>
</comment>
<sequence>MKTQRPARWQDSGWRLMWVPLLIIVLDQLTKQAILATLSLYERINVLPFFDIVHAQNYGAAFSFLSDAGGWQRWFFTLLAVVISAVLAFWMRRQSRQEWRLNWAFALVIGGALGNVLDRLQHGYVVDFLDLYIRLGDSSHHWPAFNVADSAIVIGAALMIWDGFRNR</sequence>
<gene>
    <name evidence="9" type="primary">lspA</name>
    <name evidence="12" type="ORF">CWE14_12760</name>
</gene>
<keyword evidence="13" id="KW-1185">Reference proteome</keyword>
<reference evidence="12 13" key="1">
    <citation type="journal article" date="2011" name="Front. Microbiol.">
        <title>Genomic signatures of strain selection and enhancement in Bacillus atrophaeus var. globigii, a historical biowarfare simulant.</title>
        <authorList>
            <person name="Gibbons H.S."/>
            <person name="Broomall S.M."/>
            <person name="McNew L.A."/>
            <person name="Daligault H."/>
            <person name="Chapman C."/>
            <person name="Bruce D."/>
            <person name="Karavis M."/>
            <person name="Krepps M."/>
            <person name="McGregor P.A."/>
            <person name="Hong C."/>
            <person name="Park K.H."/>
            <person name="Akmal A."/>
            <person name="Feldman A."/>
            <person name="Lin J.S."/>
            <person name="Chang W.E."/>
            <person name="Higgs B.W."/>
            <person name="Demirev P."/>
            <person name="Lindquist J."/>
            <person name="Liem A."/>
            <person name="Fochler E."/>
            <person name="Read T.D."/>
            <person name="Tapia R."/>
            <person name="Johnson S."/>
            <person name="Bishop-Lilly K.A."/>
            <person name="Detter C."/>
            <person name="Han C."/>
            <person name="Sozhamannan S."/>
            <person name="Rosenzweig C.N."/>
            <person name="Skowronski E.W."/>
        </authorList>
    </citation>
    <scope>NUCLEOTIDE SEQUENCE [LARGE SCALE GENOMIC DNA]</scope>
    <source>
        <strain evidence="12 13">Y4G10-17</strain>
    </source>
</reference>
<evidence type="ECO:0000256" key="1">
    <source>
        <dbReference type="ARBA" id="ARBA00006139"/>
    </source>
</evidence>
<comment type="caution">
    <text evidence="12">The sequence shown here is derived from an EMBL/GenBank/DDBJ whole genome shotgun (WGS) entry which is preliminary data.</text>
</comment>
<comment type="caution">
    <text evidence="9">Lacks conserved residue(s) required for the propagation of feature annotation.</text>
</comment>
<feature type="active site" evidence="9">
    <location>
        <position position="127"/>
    </location>
</feature>
<feature type="transmembrane region" description="Helical" evidence="9">
    <location>
        <begin position="142"/>
        <end position="161"/>
    </location>
</feature>
<comment type="subcellular location">
    <subcellularLocation>
        <location evidence="9">Cell membrane</location>
        <topology evidence="9">Multi-pass membrane protein</topology>
    </subcellularLocation>
</comment>
<proteinExistence type="inferred from homology"/>
<evidence type="ECO:0000256" key="11">
    <source>
        <dbReference type="RuleBase" id="RU004181"/>
    </source>
</evidence>
<feature type="active site" evidence="9">
    <location>
        <position position="149"/>
    </location>
</feature>
<evidence type="ECO:0000256" key="8">
    <source>
        <dbReference type="ARBA" id="ARBA00023136"/>
    </source>
</evidence>
<organism evidence="12 13">
    <name type="scientific">Aliidiomarina soli</name>
    <dbReference type="NCBI Taxonomy" id="1928574"/>
    <lineage>
        <taxon>Bacteria</taxon>
        <taxon>Pseudomonadati</taxon>
        <taxon>Pseudomonadota</taxon>
        <taxon>Gammaproteobacteria</taxon>
        <taxon>Alteromonadales</taxon>
        <taxon>Idiomarinaceae</taxon>
        <taxon>Aliidiomarina</taxon>
    </lineage>
</organism>
<dbReference type="EMBL" id="PIPO01000006">
    <property type="protein sequence ID" value="RUO30244.1"/>
    <property type="molecule type" value="Genomic_DNA"/>
</dbReference>
<dbReference type="InterPro" id="IPR001872">
    <property type="entry name" value="Peptidase_A8"/>
</dbReference>
<dbReference type="GO" id="GO:0006508">
    <property type="term" value="P:proteolysis"/>
    <property type="evidence" value="ECO:0007669"/>
    <property type="project" value="UniProtKB-KW"/>
</dbReference>
<accession>A0A432WCX4</accession>
<comment type="catalytic activity">
    <reaction evidence="9 10">
        <text>Release of signal peptides from bacterial membrane prolipoproteins. Hydrolyzes -Xaa-Yaa-Zaa-|-(S,diacylglyceryl)Cys-, in which Xaa is hydrophobic (preferably Leu), and Yaa (Ala or Ser) and Zaa (Gly or Ala) have small, neutral side chains.</text>
        <dbReference type="EC" id="3.4.23.36"/>
    </reaction>
</comment>
<comment type="pathway">
    <text evidence="9">Protein modification; lipoprotein biosynthesis (signal peptide cleavage).</text>
</comment>
<keyword evidence="7 9" id="KW-1133">Transmembrane helix</keyword>
<protein>
    <recommendedName>
        <fullName evidence="9">Lipoprotein signal peptidase</fullName>
        <ecNumber evidence="9">3.4.23.36</ecNumber>
    </recommendedName>
    <alternativeName>
        <fullName evidence="9">Prolipoprotein signal peptidase</fullName>
    </alternativeName>
    <alternativeName>
        <fullName evidence="9">Signal peptidase II</fullName>
        <shortName evidence="9">SPase II</shortName>
    </alternativeName>
</protein>
<dbReference type="Pfam" id="PF01252">
    <property type="entry name" value="Peptidase_A8"/>
    <property type="match status" value="1"/>
</dbReference>
<keyword evidence="12" id="KW-0449">Lipoprotein</keyword>
<dbReference type="EC" id="3.4.23.36" evidence="9"/>
<keyword evidence="2 9" id="KW-1003">Cell membrane</keyword>
<dbReference type="RefSeq" id="WP_126799723.1">
    <property type="nucleotide sequence ID" value="NZ_PIPO01000006.1"/>
</dbReference>
<keyword evidence="6 9" id="KW-0378">Hydrolase</keyword>
<evidence type="ECO:0000256" key="7">
    <source>
        <dbReference type="ARBA" id="ARBA00022989"/>
    </source>
</evidence>
<dbReference type="Proteomes" id="UP000287823">
    <property type="component" value="Unassembled WGS sequence"/>
</dbReference>
<dbReference type="HAMAP" id="MF_00161">
    <property type="entry name" value="LspA"/>
    <property type="match status" value="1"/>
</dbReference>
<dbReference type="PANTHER" id="PTHR33695">
    <property type="entry name" value="LIPOPROTEIN SIGNAL PEPTIDASE"/>
    <property type="match status" value="1"/>
</dbReference>
<dbReference type="UniPathway" id="UPA00665"/>
<comment type="similarity">
    <text evidence="1 9 11">Belongs to the peptidase A8 family.</text>
</comment>
<keyword evidence="8 9" id="KW-0472">Membrane</keyword>
<evidence type="ECO:0000256" key="4">
    <source>
        <dbReference type="ARBA" id="ARBA00022692"/>
    </source>
</evidence>
<dbReference type="AlphaFoldDB" id="A0A432WCX4"/>
<keyword evidence="3 9" id="KW-0645">Protease</keyword>
<feature type="transmembrane region" description="Helical" evidence="9">
    <location>
        <begin position="103"/>
        <end position="122"/>
    </location>
</feature>
<dbReference type="PROSITE" id="PS00855">
    <property type="entry name" value="SPASE_II"/>
    <property type="match status" value="1"/>
</dbReference>
<dbReference type="NCBIfam" id="TIGR00077">
    <property type="entry name" value="lspA"/>
    <property type="match status" value="1"/>
</dbReference>
<dbReference type="PANTHER" id="PTHR33695:SF1">
    <property type="entry name" value="LIPOPROTEIN SIGNAL PEPTIDASE"/>
    <property type="match status" value="1"/>
</dbReference>
<dbReference type="PRINTS" id="PR00781">
    <property type="entry name" value="LIPOSIGPTASE"/>
</dbReference>
<evidence type="ECO:0000313" key="12">
    <source>
        <dbReference type="EMBL" id="RUO30244.1"/>
    </source>
</evidence>
<evidence type="ECO:0000256" key="6">
    <source>
        <dbReference type="ARBA" id="ARBA00022801"/>
    </source>
</evidence>
<feature type="transmembrane region" description="Helical" evidence="9">
    <location>
        <begin position="74"/>
        <end position="91"/>
    </location>
</feature>
<keyword evidence="5 9" id="KW-0064">Aspartyl protease</keyword>
<evidence type="ECO:0000313" key="13">
    <source>
        <dbReference type="Proteomes" id="UP000287823"/>
    </source>
</evidence>
<dbReference type="GO" id="GO:0005886">
    <property type="term" value="C:plasma membrane"/>
    <property type="evidence" value="ECO:0007669"/>
    <property type="project" value="UniProtKB-SubCell"/>
</dbReference>
<dbReference type="GO" id="GO:0004190">
    <property type="term" value="F:aspartic-type endopeptidase activity"/>
    <property type="evidence" value="ECO:0007669"/>
    <property type="project" value="UniProtKB-UniRule"/>
</dbReference>
<keyword evidence="4 9" id="KW-0812">Transmembrane</keyword>
<evidence type="ECO:0000256" key="3">
    <source>
        <dbReference type="ARBA" id="ARBA00022670"/>
    </source>
</evidence>
<evidence type="ECO:0000256" key="9">
    <source>
        <dbReference type="HAMAP-Rule" id="MF_00161"/>
    </source>
</evidence>
<evidence type="ECO:0000256" key="10">
    <source>
        <dbReference type="RuleBase" id="RU000594"/>
    </source>
</evidence>